<reference evidence="1" key="1">
    <citation type="submission" date="2020-01" db="EMBL/GenBank/DDBJ databases">
        <title>Genome Sequencing of Three Apophysomyces-Like Fungal Strains Confirms a Novel Fungal Genus in the Mucoromycota with divergent Burkholderia-like Endosymbiotic Bacteria.</title>
        <authorList>
            <person name="Stajich J.E."/>
            <person name="Macias A.M."/>
            <person name="Carter-House D."/>
            <person name="Lovett B."/>
            <person name="Kasson L.R."/>
            <person name="Berry K."/>
            <person name="Grigoriev I."/>
            <person name="Chang Y."/>
            <person name="Spatafora J."/>
            <person name="Kasson M.T."/>
        </authorList>
    </citation>
    <scope>NUCLEOTIDE SEQUENCE</scope>
    <source>
        <strain evidence="1">NRRL A-21654</strain>
    </source>
</reference>
<evidence type="ECO:0000313" key="2">
    <source>
        <dbReference type="Proteomes" id="UP000605846"/>
    </source>
</evidence>
<dbReference type="EMBL" id="JABAYA010000104">
    <property type="protein sequence ID" value="KAF7725095.1"/>
    <property type="molecule type" value="Genomic_DNA"/>
</dbReference>
<gene>
    <name evidence="1" type="ORF">EC973_000421</name>
</gene>
<dbReference type="AlphaFoldDB" id="A0A8H7ENU2"/>
<name>A0A8H7ENU2_9FUNG</name>
<organism evidence="1 2">
    <name type="scientific">Apophysomyces ossiformis</name>
    <dbReference type="NCBI Taxonomy" id="679940"/>
    <lineage>
        <taxon>Eukaryota</taxon>
        <taxon>Fungi</taxon>
        <taxon>Fungi incertae sedis</taxon>
        <taxon>Mucoromycota</taxon>
        <taxon>Mucoromycotina</taxon>
        <taxon>Mucoromycetes</taxon>
        <taxon>Mucorales</taxon>
        <taxon>Mucorineae</taxon>
        <taxon>Mucoraceae</taxon>
        <taxon>Apophysomyces</taxon>
    </lineage>
</organism>
<accession>A0A8H7ENU2</accession>
<evidence type="ECO:0000313" key="1">
    <source>
        <dbReference type="EMBL" id="KAF7725095.1"/>
    </source>
</evidence>
<comment type="caution">
    <text evidence="1">The sequence shown here is derived from an EMBL/GenBank/DDBJ whole genome shotgun (WGS) entry which is preliminary data.</text>
</comment>
<dbReference type="OrthoDB" id="2210039at2759"/>
<proteinExistence type="predicted"/>
<keyword evidence="2" id="KW-1185">Reference proteome</keyword>
<protein>
    <submittedName>
        <fullName evidence="1">Uncharacterized protein</fullName>
    </submittedName>
</protein>
<sequence length="111" mass="12799">MDQTSSPDIKISPYPRPNSLADDYEYRIYDKGISPTATECGPCPVVVMSRHQGFQWNEELFVGPYRREAGFECHKSSGRQKREEKVSNAVKSRYREVVDIRLSQAESDIWP</sequence>
<dbReference type="Proteomes" id="UP000605846">
    <property type="component" value="Unassembled WGS sequence"/>
</dbReference>